<dbReference type="RefSeq" id="WP_311484498.1">
    <property type="nucleotide sequence ID" value="NZ_JAVRHP010000039.1"/>
</dbReference>
<dbReference type="Pfam" id="PF18146">
    <property type="entry name" value="CinA_KH"/>
    <property type="match status" value="1"/>
</dbReference>
<dbReference type="InterPro" id="IPR008135">
    <property type="entry name" value="Competence-induced_CinA"/>
</dbReference>
<dbReference type="Pfam" id="PF00994">
    <property type="entry name" value="MoCF_biosynth"/>
    <property type="match status" value="1"/>
</dbReference>
<dbReference type="InterPro" id="IPR050101">
    <property type="entry name" value="CinA"/>
</dbReference>
<keyword evidence="4" id="KW-1185">Reference proteome</keyword>
<organism evidence="3 4">
    <name type="scientific">Autumnicola edwardsiae</name>
    <dbReference type="NCBI Taxonomy" id="3075594"/>
    <lineage>
        <taxon>Bacteria</taxon>
        <taxon>Pseudomonadati</taxon>
        <taxon>Bacteroidota</taxon>
        <taxon>Flavobacteriia</taxon>
        <taxon>Flavobacteriales</taxon>
        <taxon>Flavobacteriaceae</taxon>
        <taxon>Autumnicola</taxon>
    </lineage>
</organism>
<dbReference type="PANTHER" id="PTHR13939:SF0">
    <property type="entry name" value="NMN AMIDOHYDROLASE-LIKE PROTEIN YFAY"/>
    <property type="match status" value="1"/>
</dbReference>
<dbReference type="InterPro" id="IPR041424">
    <property type="entry name" value="CinA_KH"/>
</dbReference>
<dbReference type="InterPro" id="IPR036425">
    <property type="entry name" value="MoaB/Mog-like_dom_sf"/>
</dbReference>
<evidence type="ECO:0000256" key="1">
    <source>
        <dbReference type="HAMAP-Rule" id="MF_00226"/>
    </source>
</evidence>
<dbReference type="CDD" id="cd00885">
    <property type="entry name" value="cinA"/>
    <property type="match status" value="1"/>
</dbReference>
<dbReference type="HAMAP" id="MF_00226_B">
    <property type="entry name" value="CinA_B"/>
    <property type="match status" value="1"/>
</dbReference>
<dbReference type="PANTHER" id="PTHR13939">
    <property type="entry name" value="NICOTINAMIDE-NUCLEOTIDE AMIDOHYDROLASE PNCC"/>
    <property type="match status" value="1"/>
</dbReference>
<dbReference type="InterPro" id="IPR008136">
    <property type="entry name" value="CinA_C"/>
</dbReference>
<dbReference type="SUPFAM" id="SSF53218">
    <property type="entry name" value="Molybdenum cofactor biosynthesis proteins"/>
    <property type="match status" value="1"/>
</dbReference>
<protein>
    <recommendedName>
        <fullName evidence="1">CinA-like protein</fullName>
    </recommendedName>
</protein>
<dbReference type="Gene3D" id="3.30.70.2860">
    <property type="match status" value="1"/>
</dbReference>
<gene>
    <name evidence="3" type="ORF">RM529_09185</name>
</gene>
<comment type="similarity">
    <text evidence="1">Belongs to the CinA family.</text>
</comment>
<dbReference type="Gene3D" id="3.90.950.20">
    <property type="entry name" value="CinA-like"/>
    <property type="match status" value="1"/>
</dbReference>
<dbReference type="SUPFAM" id="SSF142433">
    <property type="entry name" value="CinA-like"/>
    <property type="match status" value="1"/>
</dbReference>
<dbReference type="SMART" id="SM00852">
    <property type="entry name" value="MoCF_biosynth"/>
    <property type="match status" value="1"/>
</dbReference>
<dbReference type="NCBIfam" id="TIGR00200">
    <property type="entry name" value="cinA_nterm"/>
    <property type="match status" value="1"/>
</dbReference>
<name>A0ABU3CVC6_9FLAO</name>
<dbReference type="Proteomes" id="UP001248819">
    <property type="component" value="Unassembled WGS sequence"/>
</dbReference>
<dbReference type="PIRSF" id="PIRSF006728">
    <property type="entry name" value="CinA"/>
    <property type="match status" value="1"/>
</dbReference>
<dbReference type="InterPro" id="IPR036653">
    <property type="entry name" value="CinA-like_C"/>
</dbReference>
<dbReference type="Pfam" id="PF02464">
    <property type="entry name" value="CinA"/>
    <property type="match status" value="1"/>
</dbReference>
<sequence>MTAEIVTIGDEILIGQIVDTNSAHIAQELNKVGIVVHQIISIQDEKEHILQTLRDCAGRANVVIITGGLGPTKDDLTKYCLCEYFDDVLELNEDVLKNVEKIFEKIENAQVSDLNREQAMVPSKAVVLHNKFGTAPGLWLKKDKTVFIAIPGVPFEMKTLMEREIVPRLKKEFHRPFIYHKTIRTYGLGESAIAERIEEWENNLPKGLKLAYLPDLGNVRLRLSGKGENEEELKLSIEKEFEKLHPLIDDIIADSVSEDDNIEETISKLLSSRNQFLSAAESCTGGELAAQFTLNPGASSCFKGSLVSYATQAKKEILNIPAELIEKYSVVSAEVAEKMATNAKEMFKSHYAIGTTGNAGPTKGESDADVGTVFIALATPNGVYSKKFVFGNSREQVVKKTVNKAFELILRELTKL</sequence>
<dbReference type="InterPro" id="IPR001453">
    <property type="entry name" value="MoaB/Mog_dom"/>
</dbReference>
<proteinExistence type="inferred from homology"/>
<accession>A0ABU3CVC6</accession>
<comment type="caution">
    <text evidence="3">The sequence shown here is derived from an EMBL/GenBank/DDBJ whole genome shotgun (WGS) entry which is preliminary data.</text>
</comment>
<dbReference type="NCBIfam" id="TIGR00199">
    <property type="entry name" value="PncC_domain"/>
    <property type="match status" value="1"/>
</dbReference>
<dbReference type="Gene3D" id="3.40.980.10">
    <property type="entry name" value="MoaB/Mog-like domain"/>
    <property type="match status" value="1"/>
</dbReference>
<dbReference type="EMBL" id="JAVRHP010000039">
    <property type="protein sequence ID" value="MDT0650317.1"/>
    <property type="molecule type" value="Genomic_DNA"/>
</dbReference>
<evidence type="ECO:0000313" key="4">
    <source>
        <dbReference type="Proteomes" id="UP001248819"/>
    </source>
</evidence>
<evidence type="ECO:0000313" key="3">
    <source>
        <dbReference type="EMBL" id="MDT0650317.1"/>
    </source>
</evidence>
<feature type="domain" description="MoaB/Mog" evidence="2">
    <location>
        <begin position="4"/>
        <end position="172"/>
    </location>
</feature>
<reference evidence="3 4" key="1">
    <citation type="submission" date="2023-09" db="EMBL/GenBank/DDBJ databases">
        <authorList>
            <person name="Rey-Velasco X."/>
        </authorList>
    </citation>
    <scope>NUCLEOTIDE SEQUENCE [LARGE SCALE GENOMIC DNA]</scope>
    <source>
        <strain evidence="3 4">F297</strain>
    </source>
</reference>
<dbReference type="NCBIfam" id="TIGR00177">
    <property type="entry name" value="molyb_syn"/>
    <property type="match status" value="1"/>
</dbReference>
<evidence type="ECO:0000259" key="2">
    <source>
        <dbReference type="SMART" id="SM00852"/>
    </source>
</evidence>